<evidence type="ECO:0000256" key="1">
    <source>
        <dbReference type="ARBA" id="ARBA00004496"/>
    </source>
</evidence>
<dbReference type="PROSITE" id="PS00301">
    <property type="entry name" value="G_TR_1"/>
    <property type="match status" value="1"/>
</dbReference>
<dbReference type="GO" id="GO:0005737">
    <property type="term" value="C:cytoplasm"/>
    <property type="evidence" value="ECO:0007669"/>
    <property type="project" value="UniProtKB-SubCell"/>
</dbReference>
<dbReference type="GO" id="GO:0003746">
    <property type="term" value="F:translation elongation factor activity"/>
    <property type="evidence" value="ECO:0007669"/>
    <property type="project" value="UniProtKB-KW"/>
</dbReference>
<dbReference type="CDD" id="cd04171">
    <property type="entry name" value="SelB"/>
    <property type="match status" value="1"/>
</dbReference>
<gene>
    <name evidence="10" type="primary">selB</name>
    <name evidence="10" type="ORF">HZI73_19190</name>
</gene>
<protein>
    <recommendedName>
        <fullName evidence="2">Selenocysteine-specific elongation factor</fullName>
    </recommendedName>
    <alternativeName>
        <fullName evidence="8">SelB translation factor</fullName>
    </alternativeName>
</protein>
<dbReference type="SUPFAM" id="SSF50465">
    <property type="entry name" value="EF-Tu/eEF-1alpha/eIF2-gamma C-terminal domain"/>
    <property type="match status" value="1"/>
</dbReference>
<dbReference type="InterPro" id="IPR057335">
    <property type="entry name" value="Beta-barrel_SelB"/>
</dbReference>
<keyword evidence="4" id="KW-0547">Nucleotide-binding</keyword>
<dbReference type="InterPro" id="IPR004535">
    <property type="entry name" value="Transl_elong_SelB"/>
</dbReference>
<dbReference type="Gene3D" id="1.10.10.2770">
    <property type="match status" value="1"/>
</dbReference>
<dbReference type="GO" id="GO:0003723">
    <property type="term" value="F:RNA binding"/>
    <property type="evidence" value="ECO:0007669"/>
    <property type="project" value="InterPro"/>
</dbReference>
<keyword evidence="5" id="KW-0648">Protein biosynthesis</keyword>
<evidence type="ECO:0000313" key="10">
    <source>
        <dbReference type="EMBL" id="QUI24290.1"/>
    </source>
</evidence>
<dbReference type="AlphaFoldDB" id="A0A8J8MM54"/>
<comment type="function">
    <text evidence="7">Translation factor necessary for the incorporation of selenocysteine into proteins. It probably replaces EF-Tu for the insertion of selenocysteine directed by the UGA codon. SelB binds GTP and GDP.</text>
</comment>
<evidence type="ECO:0000256" key="7">
    <source>
        <dbReference type="ARBA" id="ARBA00025526"/>
    </source>
</evidence>
<dbReference type="InterPro" id="IPR009000">
    <property type="entry name" value="Transl_B-barrel_sf"/>
</dbReference>
<dbReference type="Gene3D" id="1.10.10.10">
    <property type="entry name" value="Winged helix-like DNA-binding domain superfamily/Winged helix DNA-binding domain"/>
    <property type="match status" value="1"/>
</dbReference>
<reference evidence="10" key="1">
    <citation type="submission" date="2020-07" db="EMBL/GenBank/DDBJ databases">
        <title>Vallitalea pronyensis genome.</title>
        <authorList>
            <person name="Postec A."/>
        </authorList>
    </citation>
    <scope>NUCLEOTIDE SEQUENCE</scope>
    <source>
        <strain evidence="10">FatNI3</strain>
    </source>
</reference>
<dbReference type="InterPro" id="IPR027417">
    <property type="entry name" value="P-loop_NTPase"/>
</dbReference>
<proteinExistence type="predicted"/>
<dbReference type="GO" id="GO:0001514">
    <property type="term" value="P:selenocysteine incorporation"/>
    <property type="evidence" value="ECO:0007669"/>
    <property type="project" value="InterPro"/>
</dbReference>
<dbReference type="InterPro" id="IPR000795">
    <property type="entry name" value="T_Tr_GTP-bd_dom"/>
</dbReference>
<dbReference type="SUPFAM" id="SSF46785">
    <property type="entry name" value="Winged helix' DNA-binding domain"/>
    <property type="match status" value="1"/>
</dbReference>
<dbReference type="NCBIfam" id="TIGR00231">
    <property type="entry name" value="small_GTP"/>
    <property type="match status" value="1"/>
</dbReference>
<dbReference type="InterPro" id="IPR004161">
    <property type="entry name" value="EFTu-like_2"/>
</dbReference>
<feature type="domain" description="Tr-type G" evidence="9">
    <location>
        <begin position="1"/>
        <end position="171"/>
    </location>
</feature>
<dbReference type="PANTHER" id="PTHR43721:SF22">
    <property type="entry name" value="ELONGATION FACTOR TU, MITOCHONDRIAL"/>
    <property type="match status" value="1"/>
</dbReference>
<dbReference type="Gene3D" id="2.40.30.10">
    <property type="entry name" value="Translation factors"/>
    <property type="match status" value="1"/>
</dbReference>
<dbReference type="SUPFAM" id="SSF52540">
    <property type="entry name" value="P-loop containing nucleoside triphosphate hydrolases"/>
    <property type="match status" value="1"/>
</dbReference>
<dbReference type="InterPro" id="IPR015191">
    <property type="entry name" value="SelB_WHD4"/>
</dbReference>
<evidence type="ECO:0000256" key="5">
    <source>
        <dbReference type="ARBA" id="ARBA00022917"/>
    </source>
</evidence>
<keyword evidence="6" id="KW-0342">GTP-binding</keyword>
<dbReference type="Pfam" id="PF03144">
    <property type="entry name" value="GTP_EFTU_D2"/>
    <property type="match status" value="1"/>
</dbReference>
<evidence type="ECO:0000256" key="3">
    <source>
        <dbReference type="ARBA" id="ARBA00022490"/>
    </source>
</evidence>
<dbReference type="InterPro" id="IPR036388">
    <property type="entry name" value="WH-like_DNA-bd_sf"/>
</dbReference>
<dbReference type="GO" id="GO:0005525">
    <property type="term" value="F:GTP binding"/>
    <property type="evidence" value="ECO:0007669"/>
    <property type="project" value="UniProtKB-KW"/>
</dbReference>
<dbReference type="InterPro" id="IPR009001">
    <property type="entry name" value="Transl_elong_EF1A/Init_IF2_C"/>
</dbReference>
<dbReference type="Pfam" id="PF25461">
    <property type="entry name" value="Beta-barrel_SelB"/>
    <property type="match status" value="1"/>
</dbReference>
<dbReference type="GO" id="GO:0003924">
    <property type="term" value="F:GTPase activity"/>
    <property type="evidence" value="ECO:0007669"/>
    <property type="project" value="InterPro"/>
</dbReference>
<evidence type="ECO:0000256" key="6">
    <source>
        <dbReference type="ARBA" id="ARBA00023134"/>
    </source>
</evidence>
<dbReference type="Gene3D" id="3.40.50.300">
    <property type="entry name" value="P-loop containing nucleotide triphosphate hydrolases"/>
    <property type="match status" value="1"/>
</dbReference>
<sequence length="625" mass="71385">MEHLIIGTAGHVDHGKTELVKALTGHDTDRLKEEKTRGMTIELGFAPFYIGDQLVSIVDVPGHEKLVKTMVSGASGMDMALLIVAANEGIMPQTIEHMHIITLLHIPCLMVVITKIDLVDEEKIAQVSEDIRTFLEKTPYAAATICPVSSTQEQGMHTLTCHIQEQAERLDKTHKDSLFRMPIDRVFTIKGHGTVITGTIAGGQIRKDDTVTILPSRLRTKVRSLQVHGETRDRAKAGQRCAINLHKIEKSMVHRGQVLAKPDDIEPTKYMDVMLQALQGNRIKHNQRVRLHIGTSEVFGKVQLYHQNDVENDRTYARIRLEKHVVAVHGDYYILRSVTPVITIGGGKVLLPHPSLKCSKEQMVQLLYRLDEQNYQEALDQILDIQREVHTVASLYGMLRISRQIIWKALDTLVKREKAIKLGQEGYISQKVLHEDIQHAYAYLTSYYERYPYRIYTDKESLRAQCFPKLSIQGYEAIMKHMMGEQTLELEGHLLVYHKVKRIQQIAKLDGVQHMEELIKGEALKGLQVSTLNMKTIDDMDDILHFLVATLRIREVTSGTYIHETHYKVFVNKVRSFIEHHKKISVAEARDILGIGRKQTIILLEYLDAQGMTKRIDNHRIWMDI</sequence>
<evidence type="ECO:0000256" key="8">
    <source>
        <dbReference type="ARBA" id="ARBA00031615"/>
    </source>
</evidence>
<keyword evidence="3" id="KW-0963">Cytoplasm</keyword>
<evidence type="ECO:0000256" key="2">
    <source>
        <dbReference type="ARBA" id="ARBA00015953"/>
    </source>
</evidence>
<organism evidence="10 11">
    <name type="scientific">Vallitalea pronyensis</name>
    <dbReference type="NCBI Taxonomy" id="1348613"/>
    <lineage>
        <taxon>Bacteria</taxon>
        <taxon>Bacillati</taxon>
        <taxon>Bacillota</taxon>
        <taxon>Clostridia</taxon>
        <taxon>Lachnospirales</taxon>
        <taxon>Vallitaleaceae</taxon>
        <taxon>Vallitalea</taxon>
    </lineage>
</organism>
<dbReference type="Proteomes" id="UP000683246">
    <property type="component" value="Chromosome"/>
</dbReference>
<dbReference type="PRINTS" id="PR00315">
    <property type="entry name" value="ELONGATNFCT"/>
</dbReference>
<evidence type="ECO:0000259" key="9">
    <source>
        <dbReference type="PROSITE" id="PS51722"/>
    </source>
</evidence>
<dbReference type="PROSITE" id="PS51722">
    <property type="entry name" value="G_TR_2"/>
    <property type="match status" value="1"/>
</dbReference>
<dbReference type="CDD" id="cd15491">
    <property type="entry name" value="selB_III"/>
    <property type="match status" value="1"/>
</dbReference>
<dbReference type="SUPFAM" id="SSF50447">
    <property type="entry name" value="Translation proteins"/>
    <property type="match status" value="1"/>
</dbReference>
<comment type="subcellular location">
    <subcellularLocation>
        <location evidence="1">Cytoplasm</location>
    </subcellularLocation>
</comment>
<dbReference type="InterPro" id="IPR031157">
    <property type="entry name" value="G_TR_CS"/>
</dbReference>
<dbReference type="PANTHER" id="PTHR43721">
    <property type="entry name" value="ELONGATION FACTOR TU-RELATED"/>
    <property type="match status" value="1"/>
</dbReference>
<dbReference type="NCBIfam" id="TIGR00475">
    <property type="entry name" value="selB"/>
    <property type="match status" value="1"/>
</dbReference>
<dbReference type="CDD" id="cd03696">
    <property type="entry name" value="SelB_II"/>
    <property type="match status" value="1"/>
</dbReference>
<keyword evidence="10" id="KW-0251">Elongation factor</keyword>
<keyword evidence="11" id="KW-1185">Reference proteome</keyword>
<dbReference type="InterPro" id="IPR050055">
    <property type="entry name" value="EF-Tu_GTPase"/>
</dbReference>
<dbReference type="InterPro" id="IPR005225">
    <property type="entry name" value="Small_GTP-bd"/>
</dbReference>
<accession>A0A8J8MM54</accession>
<dbReference type="RefSeq" id="WP_212694984.1">
    <property type="nucleotide sequence ID" value="NZ_CP058649.1"/>
</dbReference>
<dbReference type="KEGG" id="vpy:HZI73_19190"/>
<evidence type="ECO:0000256" key="4">
    <source>
        <dbReference type="ARBA" id="ARBA00022741"/>
    </source>
</evidence>
<dbReference type="InterPro" id="IPR036390">
    <property type="entry name" value="WH_DNA-bd_sf"/>
</dbReference>
<dbReference type="Pfam" id="PF00009">
    <property type="entry name" value="GTP_EFTU"/>
    <property type="match status" value="1"/>
</dbReference>
<name>A0A8J8MM54_9FIRM</name>
<dbReference type="EMBL" id="CP058649">
    <property type="protein sequence ID" value="QUI24290.1"/>
    <property type="molecule type" value="Genomic_DNA"/>
</dbReference>
<dbReference type="Pfam" id="PF09107">
    <property type="entry name" value="WHD_3rd_SelB"/>
    <property type="match status" value="1"/>
</dbReference>
<evidence type="ECO:0000313" key="11">
    <source>
        <dbReference type="Proteomes" id="UP000683246"/>
    </source>
</evidence>